<proteinExistence type="predicted"/>
<dbReference type="Proteomes" id="UP000640274">
    <property type="component" value="Unassembled WGS sequence"/>
</dbReference>
<feature type="transmembrane region" description="Helical" evidence="1">
    <location>
        <begin position="33"/>
        <end position="54"/>
    </location>
</feature>
<keyword evidence="1" id="KW-0472">Membrane</keyword>
<dbReference type="AlphaFoldDB" id="A0A934IVL9"/>
<dbReference type="EMBL" id="JAELUP010000004">
    <property type="protein sequence ID" value="MBJ6360121.1"/>
    <property type="molecule type" value="Genomic_DNA"/>
</dbReference>
<evidence type="ECO:0000313" key="3">
    <source>
        <dbReference type="Proteomes" id="UP000640274"/>
    </source>
</evidence>
<evidence type="ECO:0000256" key="1">
    <source>
        <dbReference type="SAM" id="Phobius"/>
    </source>
</evidence>
<comment type="caution">
    <text evidence="2">The sequence shown here is derived from an EMBL/GenBank/DDBJ whole genome shotgun (WGS) entry which is preliminary data.</text>
</comment>
<feature type="transmembrane region" description="Helical" evidence="1">
    <location>
        <begin position="9"/>
        <end position="27"/>
    </location>
</feature>
<gene>
    <name evidence="2" type="ORF">JFN88_02135</name>
</gene>
<sequence length="128" mass="14223">MKRIILRKIISAIFSSVILSYFLVLIYGSSSFVVYFTIFCIGYLIIGVPCSIAAELISLRIKGNILGLLMGGIIHLIFAGMVIFWLALNDLEGFPSLMKYSGGIVYTVIVAAMGLWLIDTIFKHILRK</sequence>
<name>A0A934IVL9_9BACL</name>
<protein>
    <submittedName>
        <fullName evidence="2">Uncharacterized protein</fullName>
    </submittedName>
</protein>
<reference evidence="2" key="1">
    <citation type="submission" date="2020-12" db="EMBL/GenBank/DDBJ databases">
        <authorList>
            <person name="Huq M.A."/>
        </authorList>
    </citation>
    <scope>NUCLEOTIDE SEQUENCE</scope>
    <source>
        <strain evidence="2">MAHUQ-46</strain>
    </source>
</reference>
<feature type="transmembrane region" description="Helical" evidence="1">
    <location>
        <begin position="100"/>
        <end position="118"/>
    </location>
</feature>
<keyword evidence="3" id="KW-1185">Reference proteome</keyword>
<evidence type="ECO:0000313" key="2">
    <source>
        <dbReference type="EMBL" id="MBJ6360121.1"/>
    </source>
</evidence>
<keyword evidence="1" id="KW-1133">Transmembrane helix</keyword>
<organism evidence="2 3">
    <name type="scientific">Paenibacillus roseus</name>
    <dbReference type="NCBI Taxonomy" id="2798579"/>
    <lineage>
        <taxon>Bacteria</taxon>
        <taxon>Bacillati</taxon>
        <taxon>Bacillota</taxon>
        <taxon>Bacilli</taxon>
        <taxon>Bacillales</taxon>
        <taxon>Paenibacillaceae</taxon>
        <taxon>Paenibacillus</taxon>
    </lineage>
</organism>
<dbReference type="RefSeq" id="WP_199017636.1">
    <property type="nucleotide sequence ID" value="NZ_JAELUP010000004.1"/>
</dbReference>
<accession>A0A934IVL9</accession>
<keyword evidence="1" id="KW-0812">Transmembrane</keyword>
<feature type="transmembrane region" description="Helical" evidence="1">
    <location>
        <begin position="66"/>
        <end position="88"/>
    </location>
</feature>